<protein>
    <submittedName>
        <fullName evidence="1">Uncharacterized protein</fullName>
    </submittedName>
</protein>
<dbReference type="EMBL" id="JBFOLK010000039">
    <property type="protein sequence ID" value="KAL2457985.1"/>
    <property type="molecule type" value="Genomic_DNA"/>
</dbReference>
<keyword evidence="2" id="KW-1185">Reference proteome</keyword>
<name>A0ABD1P289_9LAMI</name>
<organism evidence="1 2">
    <name type="scientific">Abeliophyllum distichum</name>
    <dbReference type="NCBI Taxonomy" id="126358"/>
    <lineage>
        <taxon>Eukaryota</taxon>
        <taxon>Viridiplantae</taxon>
        <taxon>Streptophyta</taxon>
        <taxon>Embryophyta</taxon>
        <taxon>Tracheophyta</taxon>
        <taxon>Spermatophyta</taxon>
        <taxon>Magnoliopsida</taxon>
        <taxon>eudicotyledons</taxon>
        <taxon>Gunneridae</taxon>
        <taxon>Pentapetalae</taxon>
        <taxon>asterids</taxon>
        <taxon>lamiids</taxon>
        <taxon>Lamiales</taxon>
        <taxon>Oleaceae</taxon>
        <taxon>Forsythieae</taxon>
        <taxon>Abeliophyllum</taxon>
    </lineage>
</organism>
<accession>A0ABD1P289</accession>
<evidence type="ECO:0000313" key="1">
    <source>
        <dbReference type="EMBL" id="KAL2457985.1"/>
    </source>
</evidence>
<dbReference type="Proteomes" id="UP001604336">
    <property type="component" value="Unassembled WGS sequence"/>
</dbReference>
<reference evidence="2" key="1">
    <citation type="submission" date="2024-07" db="EMBL/GenBank/DDBJ databases">
        <title>Two chromosome-level genome assemblies of Korean endemic species Abeliophyllum distichum and Forsythia ovata (Oleaceae).</title>
        <authorList>
            <person name="Jang H."/>
        </authorList>
    </citation>
    <scope>NUCLEOTIDE SEQUENCE [LARGE SCALE GENOMIC DNA]</scope>
</reference>
<proteinExistence type="predicted"/>
<comment type="caution">
    <text evidence="1">The sequence shown here is derived from an EMBL/GenBank/DDBJ whole genome shotgun (WGS) entry which is preliminary data.</text>
</comment>
<dbReference type="AlphaFoldDB" id="A0ABD1P289"/>
<evidence type="ECO:0000313" key="2">
    <source>
        <dbReference type="Proteomes" id="UP001604336"/>
    </source>
</evidence>
<gene>
    <name evidence="1" type="ORF">Adt_46128</name>
</gene>
<sequence length="107" mass="12400">MADAQVRREADQEVVQLAAQQIQQHYDEEEDADENMPMAQILTPTAAPDRSSIVYPTFGRHDFQLRANLINLFSNNLKFYGNIHEILKTDLSRFLRMCHNFQFQGGE</sequence>